<organism evidence="3 4">
    <name type="scientific">Propionispora vibrioides</name>
    <dbReference type="NCBI Taxonomy" id="112903"/>
    <lineage>
        <taxon>Bacteria</taxon>
        <taxon>Bacillati</taxon>
        <taxon>Bacillota</taxon>
        <taxon>Negativicutes</taxon>
        <taxon>Selenomonadales</taxon>
        <taxon>Sporomusaceae</taxon>
        <taxon>Propionispora</taxon>
    </lineage>
</organism>
<evidence type="ECO:0000313" key="4">
    <source>
        <dbReference type="Proteomes" id="UP000198847"/>
    </source>
</evidence>
<proteinExistence type="predicted"/>
<accession>A0A1H8ULT9</accession>
<gene>
    <name evidence="3" type="ORF">SAMN04490178_10936</name>
</gene>
<name>A0A1H8ULT9_9FIRM</name>
<evidence type="ECO:0000256" key="2">
    <source>
        <dbReference type="SAM" id="Phobius"/>
    </source>
</evidence>
<dbReference type="EMBL" id="FODY01000009">
    <property type="protein sequence ID" value="SEP04179.1"/>
    <property type="molecule type" value="Genomic_DNA"/>
</dbReference>
<keyword evidence="1" id="KW-0175">Coiled coil</keyword>
<dbReference type="Proteomes" id="UP000198847">
    <property type="component" value="Unassembled WGS sequence"/>
</dbReference>
<sequence>MENFLGTIVQIITVLGFMAVLVKLLIVNPLQTAITALNDAVKELKTVLTRIEEEQKNIGNRLARTEESLKSVHKRVDKLEGKVHE</sequence>
<dbReference type="Gene3D" id="1.20.5.340">
    <property type="match status" value="1"/>
</dbReference>
<keyword evidence="4" id="KW-1185">Reference proteome</keyword>
<keyword evidence="2" id="KW-0812">Transmembrane</keyword>
<dbReference type="RefSeq" id="WP_245732297.1">
    <property type="nucleotide sequence ID" value="NZ_FODY01000009.1"/>
</dbReference>
<feature type="coiled-coil region" evidence="1">
    <location>
        <begin position="34"/>
        <end position="82"/>
    </location>
</feature>
<keyword evidence="2" id="KW-1133">Transmembrane helix</keyword>
<keyword evidence="2" id="KW-0472">Membrane</keyword>
<evidence type="ECO:0000313" key="3">
    <source>
        <dbReference type="EMBL" id="SEP04179.1"/>
    </source>
</evidence>
<feature type="transmembrane region" description="Helical" evidence="2">
    <location>
        <begin position="6"/>
        <end position="26"/>
    </location>
</feature>
<dbReference type="STRING" id="112903.SAMN04490178_10936"/>
<dbReference type="AlphaFoldDB" id="A0A1H8ULT9"/>
<protein>
    <submittedName>
        <fullName evidence="3">Uncharacterized protein</fullName>
    </submittedName>
</protein>
<reference evidence="3 4" key="1">
    <citation type="submission" date="2016-10" db="EMBL/GenBank/DDBJ databases">
        <authorList>
            <person name="de Groot N.N."/>
        </authorList>
    </citation>
    <scope>NUCLEOTIDE SEQUENCE [LARGE SCALE GENOMIC DNA]</scope>
    <source>
        <strain evidence="3 4">DSM 13305</strain>
    </source>
</reference>
<evidence type="ECO:0000256" key="1">
    <source>
        <dbReference type="SAM" id="Coils"/>
    </source>
</evidence>